<feature type="compositionally biased region" description="Basic and acidic residues" evidence="1">
    <location>
        <begin position="163"/>
        <end position="200"/>
    </location>
</feature>
<feature type="compositionally biased region" description="Low complexity" evidence="1">
    <location>
        <begin position="432"/>
        <end position="442"/>
    </location>
</feature>
<feature type="compositionally biased region" description="Acidic residues" evidence="1">
    <location>
        <begin position="214"/>
        <end position="262"/>
    </location>
</feature>
<feature type="region of interest" description="Disordered" evidence="1">
    <location>
        <begin position="397"/>
        <end position="455"/>
    </location>
</feature>
<reference evidence="2 3" key="1">
    <citation type="submission" date="2024-02" db="EMBL/GenBank/DDBJ databases">
        <authorList>
            <person name="Chen Y."/>
            <person name="Shah S."/>
            <person name="Dougan E. K."/>
            <person name="Thang M."/>
            <person name="Chan C."/>
        </authorList>
    </citation>
    <scope>NUCLEOTIDE SEQUENCE [LARGE SCALE GENOMIC DNA]</scope>
</reference>
<proteinExistence type="predicted"/>
<feature type="compositionally biased region" description="Basic and acidic residues" evidence="1">
    <location>
        <begin position="263"/>
        <end position="282"/>
    </location>
</feature>
<dbReference type="Proteomes" id="UP001642464">
    <property type="component" value="Unassembled WGS sequence"/>
</dbReference>
<accession>A0ABP0QLI7</accession>
<feature type="compositionally biased region" description="Basic and acidic residues" evidence="1">
    <location>
        <begin position="748"/>
        <end position="762"/>
    </location>
</feature>
<organism evidence="2 3">
    <name type="scientific">Durusdinium trenchii</name>
    <dbReference type="NCBI Taxonomy" id="1381693"/>
    <lineage>
        <taxon>Eukaryota</taxon>
        <taxon>Sar</taxon>
        <taxon>Alveolata</taxon>
        <taxon>Dinophyceae</taxon>
        <taxon>Suessiales</taxon>
        <taxon>Symbiodiniaceae</taxon>
        <taxon>Durusdinium</taxon>
    </lineage>
</organism>
<feature type="region of interest" description="Disordered" evidence="1">
    <location>
        <begin position="1"/>
        <end position="302"/>
    </location>
</feature>
<feature type="compositionally biased region" description="Basic and acidic residues" evidence="1">
    <location>
        <begin position="403"/>
        <end position="419"/>
    </location>
</feature>
<evidence type="ECO:0000313" key="2">
    <source>
        <dbReference type="EMBL" id="CAK9089086.1"/>
    </source>
</evidence>
<comment type="caution">
    <text evidence="2">The sequence shown here is derived from an EMBL/GenBank/DDBJ whole genome shotgun (WGS) entry which is preliminary data.</text>
</comment>
<feature type="compositionally biased region" description="Basic and acidic residues" evidence="1">
    <location>
        <begin position="42"/>
        <end position="54"/>
    </location>
</feature>
<feature type="compositionally biased region" description="Basic and acidic residues" evidence="1">
    <location>
        <begin position="709"/>
        <end position="729"/>
    </location>
</feature>
<dbReference type="EMBL" id="CAXAMM010039800">
    <property type="protein sequence ID" value="CAK9089086.1"/>
    <property type="molecule type" value="Genomic_DNA"/>
</dbReference>
<keyword evidence="3" id="KW-1185">Reference proteome</keyword>
<name>A0ABP0QLI7_9DINO</name>
<evidence type="ECO:0000256" key="1">
    <source>
        <dbReference type="SAM" id="MobiDB-lite"/>
    </source>
</evidence>
<gene>
    <name evidence="2" type="ORF">SCF082_LOCUS42044</name>
</gene>
<feature type="compositionally biased region" description="Basic residues" evidence="1">
    <location>
        <begin position="730"/>
        <end position="743"/>
    </location>
</feature>
<feature type="region of interest" description="Disordered" evidence="1">
    <location>
        <begin position="709"/>
        <end position="762"/>
    </location>
</feature>
<protein>
    <submittedName>
        <fullName evidence="2">Uncharacterized protein</fullName>
    </submittedName>
</protein>
<evidence type="ECO:0000313" key="3">
    <source>
        <dbReference type="Proteomes" id="UP001642464"/>
    </source>
</evidence>
<sequence length="762" mass="85586">MIATPAKFPEPKGKAKAKAQNKKPEEKPEEPEETKKSKKKKREDEETKDVEEAKKQKKKTKKVENEELEEPEKSQKKKTKKKDNEELEEPEKPQKRKTKKAEDDEAEDTKKSQKEKKTKGADEELEEPEAKKHQKKTKKAEEEEEANTRKKKKTKGAADEELETKTKKAKDVEPAKKPKKNKTAEKNKKSEEITEEPNDKRQKKKKKQTKEAEPTAEPEEEAEEEAQEEAEEEAEEEAQEEVEEEAEKEAQEEVQEEAQEEAEEKHTEAKDEHMKDELKQESSSEVMTSPAGVPPVRSPPSDVFTLLEGQAQMMAQAAATVFTNLSQEASQTESQLFAGLGGSASEVATQKLQEEMVRAITAALTNVLPVNQAVDISKSKAPQFTSMLALPAPFADTQIDPESNEKEQPEKEQEQKPDEVLPAEAPEPAPSAPSQVSALSPSGLAAAETNAASKELQDACKPLPEESELFDRETEPGEVAYTNKAQIKGMKEGWVVKLSIFLDWRLWFQEFCQSSILSPVADEILELLKAGKIPYEWINTSNCRKAAMKMNRWCEDHGDAETVPNVMKMFNGSHTERLKLLRNWIASGGVAEKVETTLTVTKEQMQQGKEKEKLLTIQGMKDHGFSEAKIKHICQTFTPVLDPDCPHLLEETKWWCNVEQERTRTSTNKQCLSGEVRVKTDGGVINALTNEPASNGQAPPSAFNVRGLLDDSFKPKAVRAEPQEEDPKPKTKPRKPQRTKKGTSTKVCEPKKRSEMLKDACS</sequence>